<dbReference type="InterPro" id="IPR003593">
    <property type="entry name" value="AAA+_ATPase"/>
</dbReference>
<evidence type="ECO:0000256" key="10">
    <source>
        <dbReference type="ARBA" id="ARBA00022840"/>
    </source>
</evidence>
<dbReference type="Pfam" id="PF17862">
    <property type="entry name" value="AAA_lid_3"/>
    <property type="match status" value="1"/>
</dbReference>
<gene>
    <name evidence="14" type="ordered locus">MTR_3g104490</name>
</gene>
<dbReference type="CDD" id="cd19501">
    <property type="entry name" value="RecA-like_FtsH"/>
    <property type="match status" value="1"/>
</dbReference>
<feature type="domain" description="AAA+ ATPase" evidence="13">
    <location>
        <begin position="242"/>
        <end position="378"/>
    </location>
</feature>
<keyword evidence="7" id="KW-0547">Nucleotide-binding</keyword>
<evidence type="ECO:0000256" key="5">
    <source>
        <dbReference type="ARBA" id="ARBA00022670"/>
    </source>
</evidence>
<sequence>MACWRRFITHLRYSTHQSPWQIERRQSEFGKVKDLLTTNYSSRNKFEGYSRNNRLFFSQYRYKGNLARPQCDSSEAAEEASYDPQAVIRAFESQPSLHTDSFTFSEYVKALVKVDRLDESEFLKTFLRGISNSAREEDSLGAESAPISMATKIYGRNFIERMWIAEFNSIFNLNLMDTFSVLFFTLFSPILGLGMSKKFQPTVETNVKFSDVKGVDEAKAELEEIVHFLKDPEYFSRLGGKLPKGVLLSGPPGIGKTMLARAIAGEADVPFFQISGSEFEEMLMDVGARRVRDLFAAAKKKSPCIIFIDEIDSIGRKRGNEDKMNMWQTLNQMLFELDGFKQNDGIIVIGATNHPESLDNALILESHMSKVLKADDVDVEIIVRRTPGFFGAELANLVNTAVLRATMNGAKAVSMHDFDFARDKIIMGSERRSAVISEESRKNTAFHEGGHALVAIHTDGALPVYKATIVPRGNALGMVSQLPDKDITSYSRKQMLANLDVCMGGLVAEELVFGENELTSGSSSDLSKATNVARQMVTEFGMSTEVGRVTHNYYDDGRSMSSETRLLIEKEVKKLFDRAYKNAKTILTTHEKELHALANALMEHETLTGSQIKELLAKVKSQQQQPQSCVVEAQGNSQSNPAVVAVSAAAAAASIAAVKAQGVSQVGS</sequence>
<name>G7J7N7_MEDTR</name>
<dbReference type="GO" id="GO:0045037">
    <property type="term" value="P:protein import into chloroplast stroma"/>
    <property type="evidence" value="ECO:0000318"/>
    <property type="project" value="GO_Central"/>
</dbReference>
<dbReference type="Gene3D" id="3.40.50.300">
    <property type="entry name" value="P-loop containing nucleotide triphosphate hydrolases"/>
    <property type="match status" value="1"/>
</dbReference>
<reference evidence="14 16" key="1">
    <citation type="journal article" date="2011" name="Nature">
        <title>The Medicago genome provides insight into the evolution of rhizobial symbioses.</title>
        <authorList>
            <person name="Young N.D."/>
            <person name="Debelle F."/>
            <person name="Oldroyd G.E."/>
            <person name="Geurts R."/>
            <person name="Cannon S.B."/>
            <person name="Udvardi M.K."/>
            <person name="Benedito V.A."/>
            <person name="Mayer K.F."/>
            <person name="Gouzy J."/>
            <person name="Schoof H."/>
            <person name="Van de Peer Y."/>
            <person name="Proost S."/>
            <person name="Cook D.R."/>
            <person name="Meyers B.C."/>
            <person name="Spannagl M."/>
            <person name="Cheung F."/>
            <person name="De Mita S."/>
            <person name="Krishnakumar V."/>
            <person name="Gundlach H."/>
            <person name="Zhou S."/>
            <person name="Mudge J."/>
            <person name="Bharti A.K."/>
            <person name="Murray J.D."/>
            <person name="Naoumkina M.A."/>
            <person name="Rosen B."/>
            <person name="Silverstein K.A."/>
            <person name="Tang H."/>
            <person name="Rombauts S."/>
            <person name="Zhao P.X."/>
            <person name="Zhou P."/>
            <person name="Barbe V."/>
            <person name="Bardou P."/>
            <person name="Bechner M."/>
            <person name="Bellec A."/>
            <person name="Berger A."/>
            <person name="Berges H."/>
            <person name="Bidwell S."/>
            <person name="Bisseling T."/>
            <person name="Choisne N."/>
            <person name="Couloux A."/>
            <person name="Denny R."/>
            <person name="Deshpande S."/>
            <person name="Dai X."/>
            <person name="Doyle J.J."/>
            <person name="Dudez A.M."/>
            <person name="Farmer A.D."/>
            <person name="Fouteau S."/>
            <person name="Franken C."/>
            <person name="Gibelin C."/>
            <person name="Gish J."/>
            <person name="Goldstein S."/>
            <person name="Gonzalez A.J."/>
            <person name="Green P.J."/>
            <person name="Hallab A."/>
            <person name="Hartog M."/>
            <person name="Hua A."/>
            <person name="Humphray S.J."/>
            <person name="Jeong D.H."/>
            <person name="Jing Y."/>
            <person name="Jocker A."/>
            <person name="Kenton S.M."/>
            <person name="Kim D.J."/>
            <person name="Klee K."/>
            <person name="Lai H."/>
            <person name="Lang C."/>
            <person name="Lin S."/>
            <person name="Macmil S.L."/>
            <person name="Magdelenat G."/>
            <person name="Matthews L."/>
            <person name="McCorrison J."/>
            <person name="Monaghan E.L."/>
            <person name="Mun J.H."/>
            <person name="Najar F.Z."/>
            <person name="Nicholson C."/>
            <person name="Noirot C."/>
            <person name="O'Bleness M."/>
            <person name="Paule C.R."/>
            <person name="Poulain J."/>
            <person name="Prion F."/>
            <person name="Qin B."/>
            <person name="Qu C."/>
            <person name="Retzel E.F."/>
            <person name="Riddle C."/>
            <person name="Sallet E."/>
            <person name="Samain S."/>
            <person name="Samson N."/>
            <person name="Sanders I."/>
            <person name="Saurat O."/>
            <person name="Scarpelli C."/>
            <person name="Schiex T."/>
            <person name="Segurens B."/>
            <person name="Severin A.J."/>
            <person name="Sherrier D.J."/>
            <person name="Shi R."/>
            <person name="Sims S."/>
            <person name="Singer S.R."/>
            <person name="Sinharoy S."/>
            <person name="Sterck L."/>
            <person name="Viollet A."/>
            <person name="Wang B.B."/>
            <person name="Wang K."/>
            <person name="Wang M."/>
            <person name="Wang X."/>
            <person name="Warfsmann J."/>
            <person name="Weissenbach J."/>
            <person name="White D.D."/>
            <person name="White J.D."/>
            <person name="Wiley G.B."/>
            <person name="Wincker P."/>
            <person name="Xing Y."/>
            <person name="Yang L."/>
            <person name="Yao Z."/>
            <person name="Ying F."/>
            <person name="Zhai J."/>
            <person name="Zhou L."/>
            <person name="Zuber A."/>
            <person name="Denarie J."/>
            <person name="Dixon R.A."/>
            <person name="May G.D."/>
            <person name="Schwartz D.C."/>
            <person name="Rogers J."/>
            <person name="Quetier F."/>
            <person name="Town C.D."/>
            <person name="Roe B.A."/>
        </authorList>
    </citation>
    <scope>NUCLEOTIDE SEQUENCE [LARGE SCALE GENOMIC DNA]</scope>
    <source>
        <strain evidence="14">A17</strain>
        <strain evidence="15 16">cv. Jemalong A17</strain>
    </source>
</reference>
<comment type="cofactor">
    <cofactor evidence="1">
        <name>Zn(2+)</name>
        <dbReference type="ChEBI" id="CHEBI:29105"/>
    </cofactor>
</comment>
<dbReference type="GO" id="GO:0006508">
    <property type="term" value="P:proteolysis"/>
    <property type="evidence" value="ECO:0000318"/>
    <property type="project" value="GO_Central"/>
</dbReference>
<proteinExistence type="inferred from homology"/>
<dbReference type="SUPFAM" id="SSF52540">
    <property type="entry name" value="P-loop containing nucleoside triphosphate hydrolases"/>
    <property type="match status" value="1"/>
</dbReference>
<keyword evidence="5" id="KW-0645">Protease</keyword>
<comment type="subcellular location">
    <subcellularLocation>
        <location evidence="2">Mitochondrion inner membrane</location>
        <topology evidence="2">Single-pass membrane protein</topology>
        <orientation evidence="2">Intermembrane side</orientation>
    </subcellularLocation>
</comment>
<dbReference type="SUPFAM" id="SSF140990">
    <property type="entry name" value="FtsH protease domain-like"/>
    <property type="match status" value="1"/>
</dbReference>
<dbReference type="PANTHER" id="PTHR23076:SF37">
    <property type="entry name" value="ATP-DEPENDENT ZINC METALLOPROTEASE FTSH 4, MITOCHONDRIAL"/>
    <property type="match status" value="1"/>
</dbReference>
<dbReference type="FunFam" id="3.40.50.300:FF:002568">
    <property type="entry name" value="Cell division protein (FtsH)"/>
    <property type="match status" value="1"/>
</dbReference>
<reference evidence="14 16" key="2">
    <citation type="journal article" date="2014" name="BMC Genomics">
        <title>An improved genome release (version Mt4.0) for the model legume Medicago truncatula.</title>
        <authorList>
            <person name="Tang H."/>
            <person name="Krishnakumar V."/>
            <person name="Bidwell S."/>
            <person name="Rosen B."/>
            <person name="Chan A."/>
            <person name="Zhou S."/>
            <person name="Gentzbittel L."/>
            <person name="Childs K.L."/>
            <person name="Yandell M."/>
            <person name="Gundlach H."/>
            <person name="Mayer K.F."/>
            <person name="Schwartz D.C."/>
            <person name="Town C.D."/>
        </authorList>
    </citation>
    <scope>GENOME REANNOTATION</scope>
    <source>
        <strain evidence="14">A17</strain>
        <strain evidence="15 16">cv. Jemalong A17</strain>
    </source>
</reference>
<evidence type="ECO:0000256" key="4">
    <source>
        <dbReference type="ARBA" id="ARBA00010550"/>
    </source>
</evidence>
<dbReference type="GO" id="GO:0005524">
    <property type="term" value="F:ATP binding"/>
    <property type="evidence" value="ECO:0007669"/>
    <property type="project" value="UniProtKB-KW"/>
</dbReference>
<dbReference type="SMART" id="SM00382">
    <property type="entry name" value="AAA"/>
    <property type="match status" value="1"/>
</dbReference>
<dbReference type="Gene3D" id="1.20.58.760">
    <property type="entry name" value="Peptidase M41"/>
    <property type="match status" value="1"/>
</dbReference>
<dbReference type="eggNOG" id="KOG0734">
    <property type="taxonomic scope" value="Eukaryota"/>
</dbReference>
<evidence type="ECO:0000256" key="1">
    <source>
        <dbReference type="ARBA" id="ARBA00001947"/>
    </source>
</evidence>
<dbReference type="MEROPS" id="M41.018"/>
<dbReference type="InterPro" id="IPR027417">
    <property type="entry name" value="P-loop_NTPase"/>
</dbReference>
<keyword evidence="16" id="KW-1185">Reference proteome</keyword>
<dbReference type="InterPro" id="IPR037219">
    <property type="entry name" value="Peptidase_M41-like"/>
</dbReference>
<dbReference type="PaxDb" id="3880-AES73408"/>
<accession>G7J7N7</accession>
<dbReference type="Proteomes" id="UP000002051">
    <property type="component" value="Chromosome 3"/>
</dbReference>
<keyword evidence="10" id="KW-0067">ATP-binding</keyword>
<evidence type="ECO:0000256" key="9">
    <source>
        <dbReference type="ARBA" id="ARBA00022833"/>
    </source>
</evidence>
<dbReference type="EnsemblPlants" id="AES73408">
    <property type="protein sequence ID" value="AES73408"/>
    <property type="gene ID" value="MTR_3g104490"/>
</dbReference>
<evidence type="ECO:0000313" key="16">
    <source>
        <dbReference type="Proteomes" id="UP000002051"/>
    </source>
</evidence>
<evidence type="ECO:0000256" key="2">
    <source>
        <dbReference type="ARBA" id="ARBA00004243"/>
    </source>
</evidence>
<reference evidence="15" key="3">
    <citation type="submission" date="2015-04" db="UniProtKB">
        <authorList>
            <consortium name="EnsemblPlants"/>
        </authorList>
    </citation>
    <scope>IDENTIFICATION</scope>
    <source>
        <strain evidence="15">cv. Jemalong A17</strain>
    </source>
</reference>
<comment type="similarity">
    <text evidence="3">In the C-terminal section; belongs to the peptidase M41 family.</text>
</comment>
<dbReference type="InterPro" id="IPR041569">
    <property type="entry name" value="AAA_lid_3"/>
</dbReference>
<evidence type="ECO:0000256" key="8">
    <source>
        <dbReference type="ARBA" id="ARBA00022801"/>
    </source>
</evidence>
<dbReference type="STRING" id="3880.G7J7N7"/>
<dbReference type="GO" id="GO:0005743">
    <property type="term" value="C:mitochondrial inner membrane"/>
    <property type="evidence" value="ECO:0007669"/>
    <property type="project" value="UniProtKB-SubCell"/>
</dbReference>
<evidence type="ECO:0000256" key="11">
    <source>
        <dbReference type="ARBA" id="ARBA00022946"/>
    </source>
</evidence>
<comment type="similarity">
    <text evidence="4">In the N-terminal section; belongs to the AAA ATPase family.</text>
</comment>
<dbReference type="HOGENOM" id="CLU_000688_9_3_1"/>
<keyword evidence="11" id="KW-0809">Transit peptide</keyword>
<dbReference type="InterPro" id="IPR000642">
    <property type="entry name" value="Peptidase_M41"/>
</dbReference>
<evidence type="ECO:0000256" key="12">
    <source>
        <dbReference type="ARBA" id="ARBA00023049"/>
    </source>
</evidence>
<keyword evidence="8" id="KW-0378">Hydrolase</keyword>
<evidence type="ECO:0000256" key="7">
    <source>
        <dbReference type="ARBA" id="ARBA00022741"/>
    </source>
</evidence>
<dbReference type="Gene3D" id="1.10.8.60">
    <property type="match status" value="1"/>
</dbReference>
<organism evidence="14 16">
    <name type="scientific">Medicago truncatula</name>
    <name type="common">Barrel medic</name>
    <name type="synonym">Medicago tribuloides</name>
    <dbReference type="NCBI Taxonomy" id="3880"/>
    <lineage>
        <taxon>Eukaryota</taxon>
        <taxon>Viridiplantae</taxon>
        <taxon>Streptophyta</taxon>
        <taxon>Embryophyta</taxon>
        <taxon>Tracheophyta</taxon>
        <taxon>Spermatophyta</taxon>
        <taxon>Magnoliopsida</taxon>
        <taxon>eudicotyledons</taxon>
        <taxon>Gunneridae</taxon>
        <taxon>Pentapetalae</taxon>
        <taxon>rosids</taxon>
        <taxon>fabids</taxon>
        <taxon>Fabales</taxon>
        <taxon>Fabaceae</taxon>
        <taxon>Papilionoideae</taxon>
        <taxon>50 kb inversion clade</taxon>
        <taxon>NPAAA clade</taxon>
        <taxon>Hologalegina</taxon>
        <taxon>IRL clade</taxon>
        <taxon>Trifolieae</taxon>
        <taxon>Medicago</taxon>
    </lineage>
</organism>
<dbReference type="PANTHER" id="PTHR23076">
    <property type="entry name" value="METALLOPROTEASE M41 FTSH"/>
    <property type="match status" value="1"/>
</dbReference>
<dbReference type="GO" id="GO:0004176">
    <property type="term" value="F:ATP-dependent peptidase activity"/>
    <property type="evidence" value="ECO:0000318"/>
    <property type="project" value="GO_Central"/>
</dbReference>
<evidence type="ECO:0000256" key="3">
    <source>
        <dbReference type="ARBA" id="ARBA00010044"/>
    </source>
</evidence>
<keyword evidence="9" id="KW-0862">Zinc</keyword>
<dbReference type="EMBL" id="CM001219">
    <property type="protein sequence ID" value="AES73408.1"/>
    <property type="molecule type" value="Genomic_DNA"/>
</dbReference>
<evidence type="ECO:0000313" key="15">
    <source>
        <dbReference type="EnsemblPlants" id="AES73408"/>
    </source>
</evidence>
<dbReference type="GO" id="GO:0004222">
    <property type="term" value="F:metalloendopeptidase activity"/>
    <property type="evidence" value="ECO:0007669"/>
    <property type="project" value="InterPro"/>
</dbReference>
<evidence type="ECO:0000256" key="6">
    <source>
        <dbReference type="ARBA" id="ARBA00022723"/>
    </source>
</evidence>
<protein>
    <submittedName>
        <fullName evidence="14">ATP-dependent zinc metalloprotease FTSH protein</fullName>
    </submittedName>
</protein>
<dbReference type="GO" id="GO:0046872">
    <property type="term" value="F:metal ion binding"/>
    <property type="evidence" value="ECO:0007669"/>
    <property type="project" value="UniProtKB-KW"/>
</dbReference>
<dbReference type="OMA" id="IERMWIA"/>
<dbReference type="FunFam" id="1.20.58.760:FF:000002">
    <property type="entry name" value="ATP-dependent zinc metalloprotease FtsH"/>
    <property type="match status" value="1"/>
</dbReference>
<dbReference type="Pfam" id="PF01434">
    <property type="entry name" value="Peptidase_M41"/>
    <property type="match status" value="1"/>
</dbReference>
<dbReference type="GO" id="GO:0009507">
    <property type="term" value="C:chloroplast"/>
    <property type="evidence" value="ECO:0000318"/>
    <property type="project" value="GO_Central"/>
</dbReference>
<dbReference type="FunFam" id="1.10.8.60:FF:000001">
    <property type="entry name" value="ATP-dependent zinc metalloprotease FtsH"/>
    <property type="match status" value="1"/>
</dbReference>
<dbReference type="Pfam" id="PF00004">
    <property type="entry name" value="AAA"/>
    <property type="match status" value="1"/>
</dbReference>
<keyword evidence="12 14" id="KW-0482">Metalloprotease</keyword>
<keyword evidence="6" id="KW-0479">Metal-binding</keyword>
<evidence type="ECO:0000313" key="14">
    <source>
        <dbReference type="EMBL" id="AES73408.1"/>
    </source>
</evidence>
<evidence type="ECO:0000259" key="13">
    <source>
        <dbReference type="SMART" id="SM00382"/>
    </source>
</evidence>
<dbReference type="GO" id="GO:0016887">
    <property type="term" value="F:ATP hydrolysis activity"/>
    <property type="evidence" value="ECO:0007669"/>
    <property type="project" value="InterPro"/>
</dbReference>
<dbReference type="InterPro" id="IPR003959">
    <property type="entry name" value="ATPase_AAA_core"/>
</dbReference>
<dbReference type="AlphaFoldDB" id="G7J7N7"/>